<dbReference type="Pfam" id="PF11998">
    <property type="entry name" value="DUF3493"/>
    <property type="match status" value="1"/>
</dbReference>
<protein>
    <recommendedName>
        <fullName evidence="7">Thiol methyltransferase 2</fullName>
    </recommendedName>
</protein>
<proteinExistence type="predicted"/>
<sequence length="532" mass="57164">MPVGPGRLFANSLLRLRTATSLRAPASSRRTTTRSAMEPAVGASASSADYSSRWEDEFWGKPGGLKPGEAFDAQAPSPALTHLLSSGAVDVARRRVLVPGCGRGYDLIAFLRSGVTEAVGLELSTSAQQQAEAYLQQQLTAEEKAHAKVVAGDFFKWQSEAPFEGGYDYTFFCALHPTMRQDWAAAWARHLKPDALLVCLAFPLNHTQEGPPWPVTVDDYKKLLLPQGFELVSEEPVPPERSHQGRGEESKQKRSAATDPMNAYRPPSREGASLRAEAEAPFRSLRIFLFGAGTASAVLATLFGLPNLIAALAGAPGAIKTATEALQDLAINLGGLSVCGYLVLRDLKAGEKQMARLLREDELGACQLELANRRVLRLAQLRSFARVVLIAGTPQQVAQSLASAEPFKQQLEAAGVLVVPLPFVSSSDGGDSSISSDETPAGGLNGLDPPGPEDLRWRATAIRLDDWRRWFEQQADLAGKSLSDGLYISLRLDGRVRGSGKGSPPWAVMAAQLPPTEGFFGGFFDGMDGRVN</sequence>
<dbReference type="InterPro" id="IPR029063">
    <property type="entry name" value="SAM-dependent_MTases_sf"/>
</dbReference>
<evidence type="ECO:0000256" key="2">
    <source>
        <dbReference type="ARBA" id="ARBA00022679"/>
    </source>
</evidence>
<comment type="caution">
    <text evidence="5">The sequence shown here is derived from an EMBL/GenBank/DDBJ whole genome shotgun (WGS) entry which is preliminary data.</text>
</comment>
<accession>A0A9D4TWT7</accession>
<evidence type="ECO:0000256" key="1">
    <source>
        <dbReference type="ARBA" id="ARBA00022603"/>
    </source>
</evidence>
<dbReference type="AlphaFoldDB" id="A0A9D4TWT7"/>
<dbReference type="GO" id="GO:0008757">
    <property type="term" value="F:S-adenosylmethionine-dependent methyltransferase activity"/>
    <property type="evidence" value="ECO:0007669"/>
    <property type="project" value="InterPro"/>
</dbReference>
<feature type="compositionally biased region" description="Low complexity" evidence="4">
    <location>
        <begin position="427"/>
        <end position="437"/>
    </location>
</feature>
<keyword evidence="3" id="KW-0949">S-adenosyl-L-methionine</keyword>
<feature type="compositionally biased region" description="Low complexity" evidence="4">
    <location>
        <begin position="23"/>
        <end position="36"/>
    </location>
</feature>
<dbReference type="EMBL" id="SIDB01000002">
    <property type="protein sequence ID" value="KAI3436593.1"/>
    <property type="molecule type" value="Genomic_DNA"/>
</dbReference>
<evidence type="ECO:0000313" key="6">
    <source>
        <dbReference type="Proteomes" id="UP001055712"/>
    </source>
</evidence>
<reference evidence="5" key="2">
    <citation type="submission" date="2020-11" db="EMBL/GenBank/DDBJ databases">
        <authorList>
            <person name="Cecchin M."/>
            <person name="Marcolungo L."/>
            <person name="Rossato M."/>
            <person name="Girolomoni L."/>
            <person name="Cosentino E."/>
            <person name="Cuine S."/>
            <person name="Li-Beisson Y."/>
            <person name="Delledonne M."/>
            <person name="Ballottari M."/>
        </authorList>
    </citation>
    <scope>NUCLEOTIDE SEQUENCE</scope>
    <source>
        <strain evidence="5">211/11P</strain>
        <tissue evidence="5">Whole cell</tissue>
    </source>
</reference>
<dbReference type="InterPro" id="IPR008854">
    <property type="entry name" value="TPMT"/>
</dbReference>
<feature type="region of interest" description="Disordered" evidence="4">
    <location>
        <begin position="427"/>
        <end position="452"/>
    </location>
</feature>
<reference evidence="5" key="1">
    <citation type="journal article" date="2019" name="Plant J.">
        <title>Chlorella vulgaris genome assembly and annotation reveals the molecular basis for metabolic acclimation to high light conditions.</title>
        <authorList>
            <person name="Cecchin M."/>
            <person name="Marcolungo L."/>
            <person name="Rossato M."/>
            <person name="Girolomoni L."/>
            <person name="Cosentino E."/>
            <person name="Cuine S."/>
            <person name="Li-Beisson Y."/>
            <person name="Delledonne M."/>
            <person name="Ballottari M."/>
        </authorList>
    </citation>
    <scope>NUCLEOTIDE SEQUENCE</scope>
    <source>
        <strain evidence="5">211/11P</strain>
    </source>
</reference>
<dbReference type="OrthoDB" id="5130at2759"/>
<dbReference type="SUPFAM" id="SSF53335">
    <property type="entry name" value="S-adenosyl-L-methionine-dependent methyltransferases"/>
    <property type="match status" value="1"/>
</dbReference>
<keyword evidence="1" id="KW-0489">Methyltransferase</keyword>
<evidence type="ECO:0000313" key="5">
    <source>
        <dbReference type="EMBL" id="KAI3436593.1"/>
    </source>
</evidence>
<dbReference type="PANTHER" id="PTHR35498:SF1">
    <property type="entry name" value="LOW PSII ACCUMULATION-LIKE PROTEIN"/>
    <property type="match status" value="1"/>
</dbReference>
<evidence type="ECO:0000256" key="4">
    <source>
        <dbReference type="SAM" id="MobiDB-lite"/>
    </source>
</evidence>
<dbReference type="InterPro" id="IPR021883">
    <property type="entry name" value="LPA1-like"/>
</dbReference>
<dbReference type="CDD" id="cd02440">
    <property type="entry name" value="AdoMet_MTases"/>
    <property type="match status" value="1"/>
</dbReference>
<feature type="region of interest" description="Disordered" evidence="4">
    <location>
        <begin position="234"/>
        <end position="272"/>
    </location>
</feature>
<dbReference type="PANTHER" id="PTHR35498">
    <property type="entry name" value="PROTEIN LOW PSII ACCUMULATION 1, CHLOROPLASTIC"/>
    <property type="match status" value="1"/>
</dbReference>
<dbReference type="Gene3D" id="3.40.50.150">
    <property type="entry name" value="Vaccinia Virus protein VP39"/>
    <property type="match status" value="1"/>
</dbReference>
<evidence type="ECO:0008006" key="7">
    <source>
        <dbReference type="Google" id="ProtNLM"/>
    </source>
</evidence>
<gene>
    <name evidence="5" type="ORF">D9Q98_006010</name>
</gene>
<dbReference type="PROSITE" id="PS51585">
    <property type="entry name" value="SAM_MT_TPMT"/>
    <property type="match status" value="1"/>
</dbReference>
<dbReference type="Proteomes" id="UP001055712">
    <property type="component" value="Unassembled WGS sequence"/>
</dbReference>
<keyword evidence="2" id="KW-0808">Transferase</keyword>
<feature type="compositionally biased region" description="Basic and acidic residues" evidence="4">
    <location>
        <begin position="238"/>
        <end position="252"/>
    </location>
</feature>
<evidence type="ECO:0000256" key="3">
    <source>
        <dbReference type="ARBA" id="ARBA00022691"/>
    </source>
</evidence>
<feature type="region of interest" description="Disordered" evidence="4">
    <location>
        <begin position="23"/>
        <end position="42"/>
    </location>
</feature>
<organism evidence="5 6">
    <name type="scientific">Chlorella vulgaris</name>
    <name type="common">Green alga</name>
    <dbReference type="NCBI Taxonomy" id="3077"/>
    <lineage>
        <taxon>Eukaryota</taxon>
        <taxon>Viridiplantae</taxon>
        <taxon>Chlorophyta</taxon>
        <taxon>core chlorophytes</taxon>
        <taxon>Trebouxiophyceae</taxon>
        <taxon>Chlorellales</taxon>
        <taxon>Chlorellaceae</taxon>
        <taxon>Chlorella clade</taxon>
        <taxon>Chlorella</taxon>
    </lineage>
</organism>
<name>A0A9D4TWT7_CHLVU</name>
<dbReference type="Pfam" id="PF05724">
    <property type="entry name" value="TPMT"/>
    <property type="match status" value="1"/>
</dbReference>
<keyword evidence="6" id="KW-1185">Reference proteome</keyword>
<dbReference type="GO" id="GO:0032259">
    <property type="term" value="P:methylation"/>
    <property type="evidence" value="ECO:0007669"/>
    <property type="project" value="UniProtKB-KW"/>
</dbReference>